<dbReference type="Proteomes" id="UP000001940">
    <property type="component" value="Chromosome II"/>
</dbReference>
<dbReference type="OMA" id="NCEISEM"/>
<accession>Q7JP47</accession>
<dbReference type="UCSC" id="C17C3.19">
    <property type="organism name" value="c. elegans"/>
</dbReference>
<keyword evidence="4" id="KW-1185">Reference proteome</keyword>
<organism evidence="3 4">
    <name type="scientific">Caenorhabditis elegans</name>
    <dbReference type="NCBI Taxonomy" id="6239"/>
    <lineage>
        <taxon>Eukaryota</taxon>
        <taxon>Metazoa</taxon>
        <taxon>Ecdysozoa</taxon>
        <taxon>Nematoda</taxon>
        <taxon>Chromadorea</taxon>
        <taxon>Rhabditida</taxon>
        <taxon>Rhabditina</taxon>
        <taxon>Rhabditomorpha</taxon>
        <taxon>Rhabditoidea</taxon>
        <taxon>Rhabditidae</taxon>
        <taxon>Peloderinae</taxon>
        <taxon>Caenorhabditis</taxon>
    </lineage>
</organism>
<dbReference type="WormBase" id="C17C3.19">
    <property type="protein sequence ID" value="CE35406"/>
    <property type="gene ID" value="WBGene00002095"/>
    <property type="gene designation" value="ins-12"/>
</dbReference>
<dbReference type="AlphaFoldDB" id="Q7JP47"/>
<feature type="signal peptide" evidence="2">
    <location>
        <begin position="1"/>
        <end position="21"/>
    </location>
</feature>
<dbReference type="SMR" id="Q7JP47"/>
<proteinExistence type="predicted"/>
<evidence type="ECO:0000313" key="5">
    <source>
        <dbReference type="WormBase" id="C17C3.19"/>
    </source>
</evidence>
<dbReference type="RefSeq" id="NP_001021963.1">
    <property type="nucleotide sequence ID" value="NM_001026792.6"/>
</dbReference>
<dbReference type="FunCoup" id="Q7JP47">
    <property type="interactions" value="525"/>
</dbReference>
<keyword evidence="1 2" id="KW-0732">Signal</keyword>
<evidence type="ECO:0000256" key="1">
    <source>
        <dbReference type="ARBA" id="ARBA00022729"/>
    </source>
</evidence>
<dbReference type="CTD" id="3565721"/>
<evidence type="ECO:0000313" key="3">
    <source>
        <dbReference type="EMBL" id="CCD64850.1"/>
    </source>
</evidence>
<dbReference type="KEGG" id="cel:CELE_C17C3.19"/>
<evidence type="ECO:0000256" key="2">
    <source>
        <dbReference type="SAM" id="SignalP"/>
    </source>
</evidence>
<dbReference type="SUPFAM" id="SSF56994">
    <property type="entry name" value="Insulin-like"/>
    <property type="match status" value="1"/>
</dbReference>
<dbReference type="PaxDb" id="6239-C17C3.19"/>
<sequence>MQSNITASLFIALLIFGVISAAPSHEKTHKKCSDKLYLAMKSLCSYRGYSEFLRNSATKCCQDNCEISEMMALCVVAPNFDDDLLH</sequence>
<dbReference type="AGR" id="WB:WBGene00002095"/>
<dbReference type="EMBL" id="BX284602">
    <property type="protein sequence ID" value="CCD64850.1"/>
    <property type="molecule type" value="Genomic_DNA"/>
</dbReference>
<name>Q7JP47_CAEEL</name>
<reference evidence="3 4" key="1">
    <citation type="journal article" date="1998" name="Science">
        <title>Genome sequence of the nematode C. elegans: a platform for investigating biology.</title>
        <authorList>
            <consortium name="The C. elegans sequencing consortium"/>
            <person name="Sulson J.E."/>
            <person name="Waterston R."/>
        </authorList>
    </citation>
    <scope>NUCLEOTIDE SEQUENCE [LARGE SCALE GENOMIC DNA]</scope>
    <source>
        <strain evidence="3 4">Bristol N2</strain>
    </source>
</reference>
<dbReference type="STRING" id="6239.C17C3.19.1"/>
<dbReference type="InterPro" id="IPR036438">
    <property type="entry name" value="Insulin-like_sf"/>
</dbReference>
<dbReference type="OrthoDB" id="5818711at2759"/>
<gene>
    <name evidence="3 5" type="primary">ins-12</name>
    <name evidence="5" type="ORF">C17C3.19</name>
    <name evidence="3" type="ORF">CELE_C17C3.19</name>
</gene>
<dbReference type="eggNOG" id="ENOG502TIWA">
    <property type="taxonomic scope" value="Eukaryota"/>
</dbReference>
<dbReference type="Bgee" id="WBGene00002095">
    <property type="expression patterns" value="Expressed in larva and 2 other cell types or tissues"/>
</dbReference>
<dbReference type="GeneID" id="3565721"/>
<dbReference type="HOGENOM" id="CLU_187880_0_0_1"/>
<dbReference type="InParanoid" id="Q7JP47"/>
<protein>
    <submittedName>
        <fullName evidence="3">INSulin related</fullName>
    </submittedName>
</protein>
<feature type="chain" id="PRO_5004289419" evidence="2">
    <location>
        <begin position="22"/>
        <end position="86"/>
    </location>
</feature>
<evidence type="ECO:0000313" key="4">
    <source>
        <dbReference type="Proteomes" id="UP000001940"/>
    </source>
</evidence>